<gene>
    <name evidence="1" type="ORF">BDR25DRAFT_95944</name>
</gene>
<accession>A0ACB6QCE3</accession>
<evidence type="ECO:0000313" key="2">
    <source>
        <dbReference type="Proteomes" id="UP000799755"/>
    </source>
</evidence>
<evidence type="ECO:0000313" key="1">
    <source>
        <dbReference type="EMBL" id="KAF2464638.1"/>
    </source>
</evidence>
<dbReference type="Proteomes" id="UP000799755">
    <property type="component" value="Unassembled WGS sequence"/>
</dbReference>
<comment type="caution">
    <text evidence="1">The sequence shown here is derived from an EMBL/GenBank/DDBJ whole genome shotgun (WGS) entry which is preliminary data.</text>
</comment>
<proteinExistence type="predicted"/>
<protein>
    <submittedName>
        <fullName evidence="1">Uncharacterized protein</fullName>
    </submittedName>
</protein>
<name>A0ACB6QCE3_9PLEO</name>
<keyword evidence="2" id="KW-1185">Reference proteome</keyword>
<dbReference type="EMBL" id="MU003535">
    <property type="protein sequence ID" value="KAF2464638.1"/>
    <property type="molecule type" value="Genomic_DNA"/>
</dbReference>
<sequence length="718" mass="79544">METVVWTNVEYKQAALPSLVINEEIARRDSITSSKTHDSGYTSDPDWDSVPPCRILLPPQVPKLQLSSAASDKPPLPCSIGSALPPTFANSPLSEGIHQPTCSKKAGFLSARIHGSAFLRKVVDSQKAVMVSNLVQVTSHPSNRASDPSSPPPSRSFFPSSPDLRVDGYPNKNDTWSCDYPGCTERAVFTRGLDLKKHYDKHNKLPSKGGEDPGNLGWKNPFGSLESDKIEPSNTATLECKPDISRNGDVKLWIDESASDPPPPKERVSSIVSLSSTGSGGDYSITDDSEDEEAIDSRSSLLSKVTRTTIELIMRKIEVNFGYVAYVQSAGGQSSRGQANTGESSRGGRRGSAQHGASGKRKTRSDDDSPPEDPDEDGTNKRRRVSLSATEDSEAGPRFACPFYKHDPNRYRNRRTCPGPGWPTVHRMKEHLYRSHAQPIFCPRCYATFDSDNDYAAHARTTPCQVSVPQPIEGIDRETLKSIRKRSPAMRLEEDKWRDTYHVLFPDVQEADIPSPYYDSDSPSEESRRFRRELLSRIRNELFVTAERETGPVQQDLLRQVAGIIQRCEGDLLRSFHADIGIAQPAVYGNEQPPAAIPDSSSHPIAPIDRSSAQAPSQRIPAPKPPSTSIPSSTPTEQERRSPSLQMSIQHQPTSVPDDNMTHFTQSPTQFFMQPWEDFPFTPSSEWIDWNAVFPPAPELAATEPWEPFPKFSVPVRT</sequence>
<reference evidence="1" key="1">
    <citation type="journal article" date="2020" name="Stud. Mycol.">
        <title>101 Dothideomycetes genomes: a test case for predicting lifestyles and emergence of pathogens.</title>
        <authorList>
            <person name="Haridas S."/>
            <person name="Albert R."/>
            <person name="Binder M."/>
            <person name="Bloem J."/>
            <person name="Labutti K."/>
            <person name="Salamov A."/>
            <person name="Andreopoulos B."/>
            <person name="Baker S."/>
            <person name="Barry K."/>
            <person name="Bills G."/>
            <person name="Bluhm B."/>
            <person name="Cannon C."/>
            <person name="Castanera R."/>
            <person name="Culley D."/>
            <person name="Daum C."/>
            <person name="Ezra D."/>
            <person name="Gonzalez J."/>
            <person name="Henrissat B."/>
            <person name="Kuo A."/>
            <person name="Liang C."/>
            <person name="Lipzen A."/>
            <person name="Lutzoni F."/>
            <person name="Magnuson J."/>
            <person name="Mondo S."/>
            <person name="Nolan M."/>
            <person name="Ohm R."/>
            <person name="Pangilinan J."/>
            <person name="Park H.-J."/>
            <person name="Ramirez L."/>
            <person name="Alfaro M."/>
            <person name="Sun H."/>
            <person name="Tritt A."/>
            <person name="Yoshinaga Y."/>
            <person name="Zwiers L.-H."/>
            <person name="Turgeon B."/>
            <person name="Goodwin S."/>
            <person name="Spatafora J."/>
            <person name="Crous P."/>
            <person name="Grigoriev I."/>
        </authorList>
    </citation>
    <scope>NUCLEOTIDE SEQUENCE</scope>
    <source>
        <strain evidence="1">ATCC 200398</strain>
    </source>
</reference>
<organism evidence="1 2">
    <name type="scientific">Lindgomyces ingoldianus</name>
    <dbReference type="NCBI Taxonomy" id="673940"/>
    <lineage>
        <taxon>Eukaryota</taxon>
        <taxon>Fungi</taxon>
        <taxon>Dikarya</taxon>
        <taxon>Ascomycota</taxon>
        <taxon>Pezizomycotina</taxon>
        <taxon>Dothideomycetes</taxon>
        <taxon>Pleosporomycetidae</taxon>
        <taxon>Pleosporales</taxon>
        <taxon>Lindgomycetaceae</taxon>
        <taxon>Lindgomyces</taxon>
    </lineage>
</organism>